<feature type="compositionally biased region" description="Basic and acidic residues" evidence="2">
    <location>
        <begin position="34"/>
        <end position="50"/>
    </location>
</feature>
<evidence type="ECO:0000313" key="4">
    <source>
        <dbReference type="Proteomes" id="UP000009022"/>
    </source>
</evidence>
<reference evidence="3 4" key="1">
    <citation type="journal article" date="2008" name="Nature">
        <title>The Trichoplax genome and the nature of placozoans.</title>
        <authorList>
            <person name="Srivastava M."/>
            <person name="Begovic E."/>
            <person name="Chapman J."/>
            <person name="Putnam N.H."/>
            <person name="Hellsten U."/>
            <person name="Kawashima T."/>
            <person name="Kuo A."/>
            <person name="Mitros T."/>
            <person name="Salamov A."/>
            <person name="Carpenter M.L."/>
            <person name="Signorovitch A.Y."/>
            <person name="Moreno M.A."/>
            <person name="Kamm K."/>
            <person name="Grimwood J."/>
            <person name="Schmutz J."/>
            <person name="Shapiro H."/>
            <person name="Grigoriev I.V."/>
            <person name="Buss L.W."/>
            <person name="Schierwater B."/>
            <person name="Dellaporta S.L."/>
            <person name="Rokhsar D.S."/>
        </authorList>
    </citation>
    <scope>NUCLEOTIDE SEQUENCE [LARGE SCALE GENOMIC DNA]</scope>
    <source>
        <strain evidence="3 4">Grell-BS-1999</strain>
    </source>
</reference>
<gene>
    <name evidence="3" type="ORF">TRIADDRAFT_55749</name>
</gene>
<evidence type="ECO:0000313" key="3">
    <source>
        <dbReference type="EMBL" id="EDV26042.1"/>
    </source>
</evidence>
<dbReference type="CTD" id="6753288"/>
<dbReference type="Proteomes" id="UP000009022">
    <property type="component" value="Unassembled WGS sequence"/>
</dbReference>
<dbReference type="OMA" id="TLNMEAQ"/>
<protein>
    <submittedName>
        <fullName evidence="3">Uncharacterized protein</fullName>
    </submittedName>
</protein>
<dbReference type="RefSeq" id="XP_002112075.1">
    <property type="nucleotide sequence ID" value="XM_002112039.1"/>
</dbReference>
<name>B3RVR6_TRIAD</name>
<evidence type="ECO:0000256" key="2">
    <source>
        <dbReference type="SAM" id="MobiDB-lite"/>
    </source>
</evidence>
<dbReference type="KEGG" id="tad:TRIADDRAFT_55749"/>
<feature type="coiled-coil region" evidence="1">
    <location>
        <begin position="215"/>
        <end position="242"/>
    </location>
</feature>
<feature type="region of interest" description="Disordered" evidence="2">
    <location>
        <begin position="34"/>
        <end position="67"/>
    </location>
</feature>
<organism evidence="3 4">
    <name type="scientific">Trichoplax adhaerens</name>
    <name type="common">Trichoplax reptans</name>
    <dbReference type="NCBI Taxonomy" id="10228"/>
    <lineage>
        <taxon>Eukaryota</taxon>
        <taxon>Metazoa</taxon>
        <taxon>Placozoa</taxon>
        <taxon>Uniplacotomia</taxon>
        <taxon>Trichoplacea</taxon>
        <taxon>Trichoplacidae</taxon>
        <taxon>Trichoplax</taxon>
    </lineage>
</organism>
<proteinExistence type="predicted"/>
<feature type="coiled-coil region" evidence="1">
    <location>
        <begin position="479"/>
        <end position="506"/>
    </location>
</feature>
<accession>B3RVR6</accession>
<dbReference type="OrthoDB" id="10070555at2759"/>
<keyword evidence="1" id="KW-0175">Coiled coil</keyword>
<dbReference type="InParanoid" id="B3RVR6"/>
<dbReference type="GeneID" id="6753288"/>
<dbReference type="HOGENOM" id="CLU_466383_0_0_1"/>
<dbReference type="eggNOG" id="ENOG502RX7X">
    <property type="taxonomic scope" value="Eukaryota"/>
</dbReference>
<dbReference type="AlphaFoldDB" id="B3RVR6"/>
<keyword evidence="4" id="KW-1185">Reference proteome</keyword>
<evidence type="ECO:0000256" key="1">
    <source>
        <dbReference type="SAM" id="Coils"/>
    </source>
</evidence>
<feature type="coiled-coil region" evidence="1">
    <location>
        <begin position="118"/>
        <end position="173"/>
    </location>
</feature>
<dbReference type="EMBL" id="DS985244">
    <property type="protein sequence ID" value="EDV26042.1"/>
    <property type="molecule type" value="Genomic_DNA"/>
</dbReference>
<sequence>MVLTFGREPLLHQRYKNLEIINVEELPEIVSKYRKDPPKEKKSKEEEIHDFPNFIRDQQQERKGGPLGYLDSERYIKTIKKKIVHHDVNYPKRAKDVVSLSQQMTDHEQQFGQHMKAIEDHMWKHKQEERELKRAEGDIIKSQQTLRRTMRVIEKSISKKDRAEEQMIRENDERIVSTKRQHDRLKIEDTKFSINDRINFSQKIKDAGRKHTLVSNELKRKYEAVAAKLALKEQELEHLSSDFQQKFKHNEEEQFKLKQELADLSLSTNMELQASRKKILEDQEVHKQLISSKLRDSLDKDVEVEKNLNTMESVSNQYYFNKRRFSNELRNAKESLSEKSRDEGRAMTDIRTNLQRNSQAQRRAQENAEYLVREAKRQQMIDKVEQVEARRNAVLEMQIRGKKQRSQVKLDDWQKRLKERNYNSTRRRHEDAVKQLKRIVTKEEAAEYNLYTKVREHGSMYRKQEQIQNKLMKDLILLKEDNEAKLRRAAAAMRKMELELEHQIRKQASERDKHFHARNESQKLLHHHRLRAEEDKHLLVEEEREHNRLQRIGTKSEDYTVLQPI</sequence>